<dbReference type="CDD" id="cd00082">
    <property type="entry name" value="HisKA"/>
    <property type="match status" value="1"/>
</dbReference>
<evidence type="ECO:0000256" key="7">
    <source>
        <dbReference type="ARBA" id="ARBA00022741"/>
    </source>
</evidence>
<proteinExistence type="predicted"/>
<comment type="caution">
    <text evidence="13">The sequence shown here is derived from an EMBL/GenBank/DDBJ whole genome shotgun (WGS) entry which is preliminary data.</text>
</comment>
<dbReference type="Pfam" id="PF02518">
    <property type="entry name" value="HATPase_c"/>
    <property type="match status" value="1"/>
</dbReference>
<dbReference type="InterPro" id="IPR005467">
    <property type="entry name" value="His_kinase_dom"/>
</dbReference>
<keyword evidence="5" id="KW-0597">Phosphoprotein</keyword>
<evidence type="ECO:0000313" key="13">
    <source>
        <dbReference type="EMBL" id="MDH7640728.1"/>
    </source>
</evidence>
<evidence type="ECO:0000259" key="12">
    <source>
        <dbReference type="PROSITE" id="PS50885"/>
    </source>
</evidence>
<dbReference type="Gene3D" id="6.10.340.10">
    <property type="match status" value="1"/>
</dbReference>
<dbReference type="InterPro" id="IPR036890">
    <property type="entry name" value="HATPase_C_sf"/>
</dbReference>
<dbReference type="GO" id="GO:0016301">
    <property type="term" value="F:kinase activity"/>
    <property type="evidence" value="ECO:0007669"/>
    <property type="project" value="UniProtKB-KW"/>
</dbReference>
<dbReference type="Proteomes" id="UP001160625">
    <property type="component" value="Unassembled WGS sequence"/>
</dbReference>
<dbReference type="PANTHER" id="PTHR44936:SF10">
    <property type="entry name" value="SENSOR PROTEIN RSTB"/>
    <property type="match status" value="1"/>
</dbReference>
<evidence type="ECO:0000313" key="14">
    <source>
        <dbReference type="Proteomes" id="UP001160625"/>
    </source>
</evidence>
<dbReference type="InterPro" id="IPR003660">
    <property type="entry name" value="HAMP_dom"/>
</dbReference>
<keyword evidence="10" id="KW-0472">Membrane</keyword>
<dbReference type="Gene3D" id="1.10.287.130">
    <property type="match status" value="1"/>
</dbReference>
<keyword evidence="6" id="KW-0808">Transferase</keyword>
<name>A0ABT6N6L4_9SPHN</name>
<keyword evidence="10" id="KW-1133">Transmembrane helix</keyword>
<feature type="domain" description="Histidine kinase" evidence="11">
    <location>
        <begin position="321"/>
        <end position="527"/>
    </location>
</feature>
<dbReference type="PROSITE" id="PS50885">
    <property type="entry name" value="HAMP"/>
    <property type="match status" value="1"/>
</dbReference>
<evidence type="ECO:0000256" key="2">
    <source>
        <dbReference type="ARBA" id="ARBA00004651"/>
    </source>
</evidence>
<dbReference type="InterPro" id="IPR050980">
    <property type="entry name" value="2C_sensor_his_kinase"/>
</dbReference>
<evidence type="ECO:0000256" key="3">
    <source>
        <dbReference type="ARBA" id="ARBA00012438"/>
    </source>
</evidence>
<evidence type="ECO:0000256" key="6">
    <source>
        <dbReference type="ARBA" id="ARBA00022679"/>
    </source>
</evidence>
<dbReference type="InterPro" id="IPR003594">
    <property type="entry name" value="HATPase_dom"/>
</dbReference>
<dbReference type="PROSITE" id="PS50109">
    <property type="entry name" value="HIS_KIN"/>
    <property type="match status" value="1"/>
</dbReference>
<evidence type="ECO:0000256" key="9">
    <source>
        <dbReference type="ARBA" id="ARBA00022840"/>
    </source>
</evidence>
<dbReference type="SUPFAM" id="SSF47384">
    <property type="entry name" value="Homodimeric domain of signal transducing histidine kinase"/>
    <property type="match status" value="1"/>
</dbReference>
<dbReference type="PRINTS" id="PR00344">
    <property type="entry name" value="BCTRLSENSOR"/>
</dbReference>
<evidence type="ECO:0000256" key="8">
    <source>
        <dbReference type="ARBA" id="ARBA00022777"/>
    </source>
</evidence>
<keyword evidence="10" id="KW-0812">Transmembrane</keyword>
<sequence length="527" mass="55901">MIEALKAPIRRHWPRLRLRTILLLTFVAVAALPGFGALFLRVYENTLVRQTEAELVAQGAALAAVAAADWPGAKPVPENEPQAMDPDGVAGGTLSTIDLRTTPILPERPDPVSSASPPRADALAAAGRLTPILRATSRTTLASILLLDAEGRILTGPNSGESYAALPEVADALHGDPDTVLRRNGAYRQRYALEWLSRASDLRIHHARPVIVEGHVVGVLLLSRSPRALFRGLYEDRGKILLGIGLIFAALVVLSGLLSRGIARPIEALSEATRQVALGGGGVPQVPPTAAIEIQALYADFARMADAIARRSLYLRDFAHAVSHEFKTPLAGIRGAIEILEDHGDGMSEADRRRFQSNIAADADRLALLVTRLLELARADMAGGVVPADTELAPILHHIADAYRADRFAVVVEVAGGSIAGISPAVLETVLVALIDNARQAGAGQVRLVVRWEEETVALDVIDDGPGIPIADRARIFEPFFTSRRADGGTGLGLPIVRSLLASAGATIALRDADSGTRFTLGLRAAG</sequence>
<keyword evidence="14" id="KW-1185">Reference proteome</keyword>
<dbReference type="Pfam" id="PF00512">
    <property type="entry name" value="HisKA"/>
    <property type="match status" value="1"/>
</dbReference>
<evidence type="ECO:0000256" key="4">
    <source>
        <dbReference type="ARBA" id="ARBA00022475"/>
    </source>
</evidence>
<gene>
    <name evidence="13" type="ORF">QGN17_18485</name>
</gene>
<feature type="domain" description="HAMP" evidence="12">
    <location>
        <begin position="260"/>
        <end position="313"/>
    </location>
</feature>
<dbReference type="PANTHER" id="PTHR44936">
    <property type="entry name" value="SENSOR PROTEIN CREC"/>
    <property type="match status" value="1"/>
</dbReference>
<protein>
    <recommendedName>
        <fullName evidence="3">histidine kinase</fullName>
        <ecNumber evidence="3">2.7.13.3</ecNumber>
    </recommendedName>
</protein>
<dbReference type="SUPFAM" id="SSF55874">
    <property type="entry name" value="ATPase domain of HSP90 chaperone/DNA topoisomerase II/histidine kinase"/>
    <property type="match status" value="1"/>
</dbReference>
<evidence type="ECO:0000256" key="1">
    <source>
        <dbReference type="ARBA" id="ARBA00000085"/>
    </source>
</evidence>
<feature type="transmembrane region" description="Helical" evidence="10">
    <location>
        <begin position="240"/>
        <end position="258"/>
    </location>
</feature>
<dbReference type="InterPro" id="IPR036097">
    <property type="entry name" value="HisK_dim/P_sf"/>
</dbReference>
<dbReference type="CDD" id="cd00075">
    <property type="entry name" value="HATPase"/>
    <property type="match status" value="1"/>
</dbReference>
<dbReference type="SMART" id="SM00388">
    <property type="entry name" value="HisKA"/>
    <property type="match status" value="1"/>
</dbReference>
<evidence type="ECO:0000259" key="11">
    <source>
        <dbReference type="PROSITE" id="PS50109"/>
    </source>
</evidence>
<dbReference type="SMART" id="SM00387">
    <property type="entry name" value="HATPase_c"/>
    <property type="match status" value="1"/>
</dbReference>
<accession>A0ABT6N6L4</accession>
<dbReference type="Gene3D" id="3.30.565.10">
    <property type="entry name" value="Histidine kinase-like ATPase, C-terminal domain"/>
    <property type="match status" value="1"/>
</dbReference>
<organism evidence="13 14">
    <name type="scientific">Sphingomonas oryzagri</name>
    <dbReference type="NCBI Taxonomy" id="3042314"/>
    <lineage>
        <taxon>Bacteria</taxon>
        <taxon>Pseudomonadati</taxon>
        <taxon>Pseudomonadota</taxon>
        <taxon>Alphaproteobacteria</taxon>
        <taxon>Sphingomonadales</taxon>
        <taxon>Sphingomonadaceae</taxon>
        <taxon>Sphingomonas</taxon>
    </lineage>
</organism>
<reference evidence="13" key="1">
    <citation type="submission" date="2023-04" db="EMBL/GenBank/DDBJ databases">
        <title>Sphingomonas sp. MAHUQ-71 isolated from rice field.</title>
        <authorList>
            <person name="Huq M.A."/>
        </authorList>
    </citation>
    <scope>NUCLEOTIDE SEQUENCE</scope>
    <source>
        <strain evidence="13">MAHUQ-71</strain>
    </source>
</reference>
<evidence type="ECO:0000256" key="10">
    <source>
        <dbReference type="SAM" id="Phobius"/>
    </source>
</evidence>
<keyword evidence="4" id="KW-1003">Cell membrane</keyword>
<dbReference type="EMBL" id="JARYGZ010000004">
    <property type="protein sequence ID" value="MDH7640728.1"/>
    <property type="molecule type" value="Genomic_DNA"/>
</dbReference>
<keyword evidence="7" id="KW-0547">Nucleotide-binding</keyword>
<dbReference type="InterPro" id="IPR004358">
    <property type="entry name" value="Sig_transdc_His_kin-like_C"/>
</dbReference>
<dbReference type="EC" id="2.7.13.3" evidence="3"/>
<feature type="transmembrane region" description="Helical" evidence="10">
    <location>
        <begin position="21"/>
        <end position="43"/>
    </location>
</feature>
<dbReference type="RefSeq" id="WP_281046081.1">
    <property type="nucleotide sequence ID" value="NZ_JARYGZ010000004.1"/>
</dbReference>
<evidence type="ECO:0000256" key="5">
    <source>
        <dbReference type="ARBA" id="ARBA00022553"/>
    </source>
</evidence>
<dbReference type="InterPro" id="IPR003661">
    <property type="entry name" value="HisK_dim/P_dom"/>
</dbReference>
<keyword evidence="9" id="KW-0067">ATP-binding</keyword>
<keyword evidence="8 13" id="KW-0418">Kinase</keyword>
<comment type="catalytic activity">
    <reaction evidence="1">
        <text>ATP + protein L-histidine = ADP + protein N-phospho-L-histidine.</text>
        <dbReference type="EC" id="2.7.13.3"/>
    </reaction>
</comment>
<comment type="subcellular location">
    <subcellularLocation>
        <location evidence="2">Cell membrane</location>
        <topology evidence="2">Multi-pass membrane protein</topology>
    </subcellularLocation>
</comment>